<organism evidence="3 4">
    <name type="scientific">Plasmodiophora brassicae</name>
    <name type="common">Clubroot disease agent</name>
    <dbReference type="NCBI Taxonomy" id="37360"/>
    <lineage>
        <taxon>Eukaryota</taxon>
        <taxon>Sar</taxon>
        <taxon>Rhizaria</taxon>
        <taxon>Endomyxa</taxon>
        <taxon>Phytomyxea</taxon>
        <taxon>Plasmodiophorida</taxon>
        <taxon>Plasmodiophoridae</taxon>
        <taxon>Plasmodiophora</taxon>
    </lineage>
</organism>
<proteinExistence type="predicted"/>
<gene>
    <name evidence="3" type="ORF">PBRA_009664</name>
</gene>
<evidence type="ECO:0000313" key="3">
    <source>
        <dbReference type="EMBL" id="CEO95397.1"/>
    </source>
</evidence>
<dbReference type="AlphaFoldDB" id="A0A0G4IJY3"/>
<evidence type="ECO:0000313" key="4">
    <source>
        <dbReference type="Proteomes" id="UP000039324"/>
    </source>
</evidence>
<protein>
    <submittedName>
        <fullName evidence="3">Uncharacterized protein</fullName>
    </submittedName>
</protein>
<dbReference type="Proteomes" id="UP000039324">
    <property type="component" value="Unassembled WGS sequence"/>
</dbReference>
<feature type="region of interest" description="Disordered" evidence="1">
    <location>
        <begin position="49"/>
        <end position="151"/>
    </location>
</feature>
<keyword evidence="4" id="KW-1185">Reference proteome</keyword>
<name>A0A0G4IJY3_PLABS</name>
<feature type="transmembrane region" description="Helical" evidence="2">
    <location>
        <begin position="12"/>
        <end position="34"/>
    </location>
</feature>
<dbReference type="EMBL" id="CDSF01000019">
    <property type="protein sequence ID" value="CEO95397.1"/>
    <property type="molecule type" value="Genomic_DNA"/>
</dbReference>
<evidence type="ECO:0000256" key="2">
    <source>
        <dbReference type="SAM" id="Phobius"/>
    </source>
</evidence>
<keyword evidence="2" id="KW-0472">Membrane</keyword>
<keyword evidence="2" id="KW-1133">Transmembrane helix</keyword>
<evidence type="ECO:0000256" key="1">
    <source>
        <dbReference type="SAM" id="MobiDB-lite"/>
    </source>
</evidence>
<feature type="compositionally biased region" description="Low complexity" evidence="1">
    <location>
        <begin position="98"/>
        <end position="110"/>
    </location>
</feature>
<reference evidence="3 4" key="1">
    <citation type="submission" date="2015-02" db="EMBL/GenBank/DDBJ databases">
        <authorList>
            <person name="Chooi Y.-H."/>
        </authorList>
    </citation>
    <scope>NUCLEOTIDE SEQUENCE [LARGE SCALE GENOMIC DNA]</scope>
    <source>
        <strain evidence="3">E3</strain>
    </source>
</reference>
<keyword evidence="2" id="KW-0812">Transmembrane</keyword>
<feature type="compositionally biased region" description="Low complexity" evidence="1">
    <location>
        <begin position="50"/>
        <end position="79"/>
    </location>
</feature>
<accession>A0A0G4IJY3</accession>
<sequence length="151" mass="15820">MPGRRFVSQLAIRYASAVAWNAVACGLFHSCFWTRISFARDHGRHARSCSAWTSASPGPSPGPAAASAPAPATRPGTSARSSTASMPGSRTWPWRSCRSWSSGTRRPSPSGGAGTRHVAVPAGSPSGQCRRSASSGSTRCDGRRGTRRTFA</sequence>